<comment type="function">
    <text evidence="3">Involved in the breakdown of putrescine via hydrolysis of the gamma-glutamyl linkage of gamma-glutamyl-gamma-aminobutyrate.</text>
</comment>
<dbReference type="CDD" id="cd01745">
    <property type="entry name" value="GATase1_2"/>
    <property type="match status" value="1"/>
</dbReference>
<evidence type="ECO:0000256" key="5">
    <source>
        <dbReference type="ARBA" id="ARBA00066788"/>
    </source>
</evidence>
<reference evidence="6" key="2">
    <citation type="submission" date="2021-01" db="EMBL/GenBank/DDBJ databases">
        <authorList>
            <person name="Mieszkin S."/>
            <person name="Pouder E."/>
            <person name="Alain K."/>
        </authorList>
    </citation>
    <scope>NUCLEOTIDE SEQUENCE</scope>
    <source>
        <strain evidence="6">HW T2.11</strain>
    </source>
</reference>
<dbReference type="InterPro" id="IPR044668">
    <property type="entry name" value="PuuD-like"/>
</dbReference>
<evidence type="ECO:0000256" key="4">
    <source>
        <dbReference type="ARBA" id="ARBA00060634"/>
    </source>
</evidence>
<dbReference type="FunFam" id="3.40.50.880:FF:000030">
    <property type="entry name" value="Gamma-glutamyl-gamma-aminobutyrate hydrolase PuuD"/>
    <property type="match status" value="1"/>
</dbReference>
<dbReference type="Pfam" id="PF07722">
    <property type="entry name" value="Peptidase_C26"/>
    <property type="match status" value="1"/>
</dbReference>
<dbReference type="AlphaFoldDB" id="A0A964E029"/>
<evidence type="ECO:0000256" key="1">
    <source>
        <dbReference type="ARBA" id="ARBA00011083"/>
    </source>
</evidence>
<evidence type="ECO:0000256" key="2">
    <source>
        <dbReference type="ARBA" id="ARBA00052718"/>
    </source>
</evidence>
<evidence type="ECO:0000313" key="7">
    <source>
        <dbReference type="Proteomes" id="UP000708298"/>
    </source>
</evidence>
<comment type="pathway">
    <text evidence="4">Amine and polyamine degradation; putrescine degradation; 4-aminobutanoate from putrescine: step 4/4.</text>
</comment>
<dbReference type="PANTHER" id="PTHR43235">
    <property type="entry name" value="GLUTAMINE AMIDOTRANSFERASE PB2B2.05-RELATED"/>
    <property type="match status" value="1"/>
</dbReference>
<dbReference type="Proteomes" id="UP000708298">
    <property type="component" value="Unassembled WGS sequence"/>
</dbReference>
<gene>
    <name evidence="6" type="ORF">ASILVAE211_17110</name>
</gene>
<dbReference type="EC" id="3.5.1.94" evidence="5"/>
<dbReference type="GO" id="GO:0033969">
    <property type="term" value="F:gamma-glutamyl-gamma-aminobutyrate hydrolase activity"/>
    <property type="evidence" value="ECO:0007669"/>
    <property type="project" value="UniProtKB-EC"/>
</dbReference>
<sequence length="256" mass="27567">MTVIIGISCCRKQFDGDDELAHAASDTYVRAVTDFIGGIPVLIPARGGAGDIERLLRLVDGLILTGSLSNVGPGYYGGPPHPPETPEDCERDGMTLPLIRAAVAAGKPLLGICRGLQELNVALGGSLHQRLHDLPSRLDHSHPLAKLEELRHAKAHSVHPVQGGWLAGISQGQAMIVNSYHNQGIDRLAPGMTVEGYASDGTVEAVRLPGESFAVGLQWHPEYDMEVNPQSRLIFETFGDVVRDAGRRTRQAERSH</sequence>
<dbReference type="GO" id="GO:0006598">
    <property type="term" value="P:polyamine catabolic process"/>
    <property type="evidence" value="ECO:0007669"/>
    <property type="project" value="TreeGrafter"/>
</dbReference>
<name>A0A964E029_9PROT</name>
<dbReference type="PANTHER" id="PTHR43235:SF1">
    <property type="entry name" value="GLUTAMINE AMIDOTRANSFERASE PB2B2.05-RELATED"/>
    <property type="match status" value="1"/>
</dbReference>
<dbReference type="GO" id="GO:0005829">
    <property type="term" value="C:cytosol"/>
    <property type="evidence" value="ECO:0007669"/>
    <property type="project" value="TreeGrafter"/>
</dbReference>
<dbReference type="RefSeq" id="WP_227322575.1">
    <property type="nucleotide sequence ID" value="NZ_JAESVB010000009.1"/>
</dbReference>
<comment type="catalytic activity">
    <reaction evidence="2">
        <text>4-(gamma-L-glutamylamino)butanoate + H2O = 4-aminobutanoate + L-glutamate</text>
        <dbReference type="Rhea" id="RHEA:19737"/>
        <dbReference type="ChEBI" id="CHEBI:15377"/>
        <dbReference type="ChEBI" id="CHEBI:29985"/>
        <dbReference type="ChEBI" id="CHEBI:58800"/>
        <dbReference type="ChEBI" id="CHEBI:59888"/>
        <dbReference type="EC" id="3.5.1.94"/>
    </reaction>
</comment>
<accession>A0A964E029</accession>
<dbReference type="Gene3D" id="3.40.50.880">
    <property type="match status" value="1"/>
</dbReference>
<comment type="caution">
    <text evidence="6">The sequence shown here is derived from an EMBL/GenBank/DDBJ whole genome shotgun (WGS) entry which is preliminary data.</text>
</comment>
<proteinExistence type="inferred from homology"/>
<organism evidence="6 7">
    <name type="scientific">Acidisoma silvae</name>
    <dbReference type="NCBI Taxonomy" id="2802396"/>
    <lineage>
        <taxon>Bacteria</taxon>
        <taxon>Pseudomonadati</taxon>
        <taxon>Pseudomonadota</taxon>
        <taxon>Alphaproteobacteria</taxon>
        <taxon>Acetobacterales</taxon>
        <taxon>Acidocellaceae</taxon>
        <taxon>Acidisoma</taxon>
    </lineage>
</organism>
<dbReference type="InterPro" id="IPR011697">
    <property type="entry name" value="Peptidase_C26"/>
</dbReference>
<keyword evidence="6" id="KW-0378">Hydrolase</keyword>
<dbReference type="InterPro" id="IPR029062">
    <property type="entry name" value="Class_I_gatase-like"/>
</dbReference>
<reference evidence="6" key="1">
    <citation type="journal article" date="2021" name="Microorganisms">
        <title>Acidisoma silvae sp. nov. and Acidisomacellulosilytica sp. nov., Two Acidophilic Bacteria Isolated from Decaying Wood, Hydrolyzing Cellulose and Producing Poly-3-hydroxybutyrate.</title>
        <authorList>
            <person name="Mieszkin S."/>
            <person name="Pouder E."/>
            <person name="Uroz S."/>
            <person name="Simon-Colin C."/>
            <person name="Alain K."/>
        </authorList>
    </citation>
    <scope>NUCLEOTIDE SEQUENCE</scope>
    <source>
        <strain evidence="6">HW T2.11</strain>
    </source>
</reference>
<dbReference type="EMBL" id="JAESVB010000009">
    <property type="protein sequence ID" value="MCB8876916.1"/>
    <property type="molecule type" value="Genomic_DNA"/>
</dbReference>
<dbReference type="SUPFAM" id="SSF52317">
    <property type="entry name" value="Class I glutamine amidotransferase-like"/>
    <property type="match status" value="1"/>
</dbReference>
<keyword evidence="7" id="KW-1185">Reference proteome</keyword>
<protein>
    <recommendedName>
        <fullName evidence="5">gamma-glutamyl-gamma-aminobutyrate hydrolase</fullName>
        <ecNumber evidence="5">3.5.1.94</ecNumber>
    </recommendedName>
</protein>
<comment type="similarity">
    <text evidence="1">Belongs to the peptidase C26 family.</text>
</comment>
<dbReference type="PROSITE" id="PS51273">
    <property type="entry name" value="GATASE_TYPE_1"/>
    <property type="match status" value="1"/>
</dbReference>
<evidence type="ECO:0000256" key="3">
    <source>
        <dbReference type="ARBA" id="ARBA00055068"/>
    </source>
</evidence>
<evidence type="ECO:0000313" key="6">
    <source>
        <dbReference type="EMBL" id="MCB8876916.1"/>
    </source>
</evidence>